<organism evidence="2 3">
    <name type="scientific">Microdochium bolleyi</name>
    <dbReference type="NCBI Taxonomy" id="196109"/>
    <lineage>
        <taxon>Eukaryota</taxon>
        <taxon>Fungi</taxon>
        <taxon>Dikarya</taxon>
        <taxon>Ascomycota</taxon>
        <taxon>Pezizomycotina</taxon>
        <taxon>Sordariomycetes</taxon>
        <taxon>Xylariomycetidae</taxon>
        <taxon>Xylariales</taxon>
        <taxon>Microdochiaceae</taxon>
        <taxon>Microdochium</taxon>
    </lineage>
</organism>
<dbReference type="AlphaFoldDB" id="A0A136JAD5"/>
<dbReference type="InParanoid" id="A0A136JAD5"/>
<protein>
    <submittedName>
        <fullName evidence="2">Uncharacterized protein</fullName>
    </submittedName>
</protein>
<sequence>MLPYTAILVLPVLHRVIQKSCHTTIPKFTSSNSRRRDAQRSNGDSSIVRNGQRETRPGRLTHAVASEIPLTGSFPNWRVIIHRPTARAVSSSGKIRAWNISLHLNKSLSVWQKPPNTTCRAEDLISICPYPSPCIW</sequence>
<proteinExistence type="predicted"/>
<evidence type="ECO:0000256" key="1">
    <source>
        <dbReference type="SAM" id="MobiDB-lite"/>
    </source>
</evidence>
<name>A0A136JAD5_9PEZI</name>
<dbReference type="Proteomes" id="UP000070501">
    <property type="component" value="Unassembled WGS sequence"/>
</dbReference>
<evidence type="ECO:0000313" key="3">
    <source>
        <dbReference type="Proteomes" id="UP000070501"/>
    </source>
</evidence>
<evidence type="ECO:0000313" key="2">
    <source>
        <dbReference type="EMBL" id="KXJ94095.1"/>
    </source>
</evidence>
<reference evidence="3" key="1">
    <citation type="submission" date="2016-02" db="EMBL/GenBank/DDBJ databases">
        <title>Draft genome sequence of Microdochium bolleyi, a fungal endophyte of beachgrass.</title>
        <authorList>
            <consortium name="DOE Joint Genome Institute"/>
            <person name="David A.S."/>
            <person name="May G."/>
            <person name="Haridas S."/>
            <person name="Lim J."/>
            <person name="Wang M."/>
            <person name="Labutti K."/>
            <person name="Lipzen A."/>
            <person name="Barry K."/>
            <person name="Grigoriev I.V."/>
        </authorList>
    </citation>
    <scope>NUCLEOTIDE SEQUENCE [LARGE SCALE GENOMIC DNA]</scope>
    <source>
        <strain evidence="3">J235TASD1</strain>
    </source>
</reference>
<keyword evidence="3" id="KW-1185">Reference proteome</keyword>
<accession>A0A136JAD5</accession>
<dbReference type="EMBL" id="KQ964247">
    <property type="protein sequence ID" value="KXJ94095.1"/>
    <property type="molecule type" value="Genomic_DNA"/>
</dbReference>
<gene>
    <name evidence="2" type="ORF">Micbo1qcDRAFT_159078</name>
</gene>
<feature type="region of interest" description="Disordered" evidence="1">
    <location>
        <begin position="27"/>
        <end position="56"/>
    </location>
</feature>
<feature type="compositionally biased region" description="Polar residues" evidence="1">
    <location>
        <begin position="40"/>
        <end position="49"/>
    </location>
</feature>